<evidence type="ECO:0000256" key="2">
    <source>
        <dbReference type="ARBA" id="ARBA00007894"/>
    </source>
</evidence>
<dbReference type="InterPro" id="IPR049940">
    <property type="entry name" value="GluQ/Sye"/>
</dbReference>
<feature type="binding site" evidence="10">
    <location>
        <position position="244"/>
    </location>
    <ligand>
        <name>ATP</name>
        <dbReference type="ChEBI" id="CHEBI:30616"/>
    </ligand>
</feature>
<dbReference type="GO" id="GO:0000049">
    <property type="term" value="F:tRNA binding"/>
    <property type="evidence" value="ECO:0007669"/>
    <property type="project" value="InterPro"/>
</dbReference>
<dbReference type="PANTHER" id="PTHR43311:SF2">
    <property type="entry name" value="GLUTAMATE--TRNA LIGASE, MITOCHONDRIAL-RELATED"/>
    <property type="match status" value="1"/>
</dbReference>
<feature type="binding site" evidence="10">
    <location>
        <position position="99"/>
    </location>
    <ligand>
        <name>Zn(2+)</name>
        <dbReference type="ChEBI" id="CHEBI:29105"/>
    </ligand>
</feature>
<dbReference type="InterPro" id="IPR020751">
    <property type="entry name" value="aa-tRNA-synth_I_codon-bd_sub2"/>
</dbReference>
<comment type="catalytic activity">
    <reaction evidence="10">
        <text>tRNA(Glu) + L-glutamate + ATP = L-glutamyl-tRNA(Glu) + AMP + diphosphate</text>
        <dbReference type="Rhea" id="RHEA:23540"/>
        <dbReference type="Rhea" id="RHEA-COMP:9663"/>
        <dbReference type="Rhea" id="RHEA-COMP:9680"/>
        <dbReference type="ChEBI" id="CHEBI:29985"/>
        <dbReference type="ChEBI" id="CHEBI:30616"/>
        <dbReference type="ChEBI" id="CHEBI:33019"/>
        <dbReference type="ChEBI" id="CHEBI:78442"/>
        <dbReference type="ChEBI" id="CHEBI:78520"/>
        <dbReference type="ChEBI" id="CHEBI:456215"/>
        <dbReference type="EC" id="6.1.1.17"/>
    </reaction>
</comment>
<dbReference type="GO" id="GO:0004818">
    <property type="term" value="F:glutamate-tRNA ligase activity"/>
    <property type="evidence" value="ECO:0007669"/>
    <property type="project" value="UniProtKB-UniRule"/>
</dbReference>
<dbReference type="GO" id="GO:0006424">
    <property type="term" value="P:glutamyl-tRNA aminoacylation"/>
    <property type="evidence" value="ECO:0007669"/>
    <property type="project" value="UniProtKB-UniRule"/>
</dbReference>
<feature type="binding site" evidence="10">
    <location>
        <position position="97"/>
    </location>
    <ligand>
        <name>Zn(2+)</name>
        <dbReference type="ChEBI" id="CHEBI:29105"/>
    </ligand>
</feature>
<dbReference type="Pfam" id="PF19269">
    <property type="entry name" value="Anticodon_2"/>
    <property type="match status" value="1"/>
</dbReference>
<evidence type="ECO:0000256" key="8">
    <source>
        <dbReference type="ARBA" id="ARBA00022917"/>
    </source>
</evidence>
<dbReference type="InterPro" id="IPR001412">
    <property type="entry name" value="aa-tRNA-synth_I_CS"/>
</dbReference>
<dbReference type="GO" id="GO:0008270">
    <property type="term" value="F:zinc ion binding"/>
    <property type="evidence" value="ECO:0007669"/>
    <property type="project" value="UniProtKB-UniRule"/>
</dbReference>
<dbReference type="InterPro" id="IPR008925">
    <property type="entry name" value="aa_tRNA-synth_I_cd-bd_sf"/>
</dbReference>
<evidence type="ECO:0000259" key="12">
    <source>
        <dbReference type="Pfam" id="PF19269"/>
    </source>
</evidence>
<dbReference type="PRINTS" id="PR00987">
    <property type="entry name" value="TRNASYNTHGLU"/>
</dbReference>
<name>A0A7C5KC33_9BACT</name>
<comment type="caution">
    <text evidence="13">The sequence shown here is derived from an EMBL/GenBank/DDBJ whole genome shotgun (WGS) entry which is preliminary data.</text>
</comment>
<dbReference type="InterPro" id="IPR020752">
    <property type="entry name" value="Glu-tRNA-synth_I_codon-bd_sub1"/>
</dbReference>
<dbReference type="InterPro" id="IPR000924">
    <property type="entry name" value="Glu/Gln-tRNA-synth"/>
</dbReference>
<keyword evidence="10" id="KW-0862">Zinc</keyword>
<keyword evidence="9 10" id="KW-0030">Aminoacyl-tRNA synthetase</keyword>
<dbReference type="GO" id="GO:0005829">
    <property type="term" value="C:cytosol"/>
    <property type="evidence" value="ECO:0007669"/>
    <property type="project" value="TreeGrafter"/>
</dbReference>
<feature type="domain" description="Aminoacyl-tRNA synthetase class I anticodon-binding" evidence="12">
    <location>
        <begin position="324"/>
        <end position="465"/>
    </location>
</feature>
<gene>
    <name evidence="10" type="primary">gltX</name>
    <name evidence="13" type="ORF">ENL70_01050</name>
</gene>
<keyword evidence="5 10" id="KW-0436">Ligase</keyword>
<feature type="short sequence motif" description="'HIGH' region" evidence="10">
    <location>
        <begin position="8"/>
        <end position="18"/>
    </location>
</feature>
<comment type="function">
    <text evidence="10">Catalyzes the attachment of glutamate to tRNA(Glu) in a two-step reaction: glutamate is first activated by ATP to form Glu-AMP and then transferred to the acceptor end of tRNA(Glu).</text>
</comment>
<dbReference type="SUPFAM" id="SSF48163">
    <property type="entry name" value="An anticodon-binding domain of class I aminoacyl-tRNA synthetases"/>
    <property type="match status" value="1"/>
</dbReference>
<feature type="binding site" evidence="10">
    <location>
        <position position="124"/>
    </location>
    <ligand>
        <name>Zn(2+)</name>
        <dbReference type="ChEBI" id="CHEBI:29105"/>
    </ligand>
</feature>
<accession>A0A7C5KC33</accession>
<keyword evidence="10" id="KW-0479">Metal-binding</keyword>
<dbReference type="GO" id="GO:0005524">
    <property type="term" value="F:ATP binding"/>
    <property type="evidence" value="ECO:0007669"/>
    <property type="project" value="UniProtKB-UniRule"/>
</dbReference>
<feature type="binding site" evidence="10">
    <location>
        <position position="126"/>
    </location>
    <ligand>
        <name>Zn(2+)</name>
        <dbReference type="ChEBI" id="CHEBI:29105"/>
    </ligand>
</feature>
<dbReference type="HAMAP" id="MF_00022">
    <property type="entry name" value="Glu_tRNA_synth_type1"/>
    <property type="match status" value="1"/>
</dbReference>
<dbReference type="CDD" id="cd00808">
    <property type="entry name" value="GluRS_core"/>
    <property type="match status" value="1"/>
</dbReference>
<comment type="subcellular location">
    <subcellularLocation>
        <location evidence="1 10">Cytoplasm</location>
    </subcellularLocation>
</comment>
<evidence type="ECO:0000256" key="9">
    <source>
        <dbReference type="ARBA" id="ARBA00023146"/>
    </source>
</evidence>
<dbReference type="AlphaFoldDB" id="A0A7C5KC33"/>
<keyword evidence="4 10" id="KW-0963">Cytoplasm</keyword>
<dbReference type="InterPro" id="IPR014729">
    <property type="entry name" value="Rossmann-like_a/b/a_fold"/>
</dbReference>
<dbReference type="PANTHER" id="PTHR43311">
    <property type="entry name" value="GLUTAMATE--TRNA LIGASE"/>
    <property type="match status" value="1"/>
</dbReference>
<proteinExistence type="inferred from homology"/>
<feature type="short sequence motif" description="'KMSKS' region" evidence="10">
    <location>
        <begin position="241"/>
        <end position="245"/>
    </location>
</feature>
<dbReference type="SUPFAM" id="SSF52374">
    <property type="entry name" value="Nucleotidylyl transferase"/>
    <property type="match status" value="1"/>
</dbReference>
<evidence type="ECO:0000256" key="4">
    <source>
        <dbReference type="ARBA" id="ARBA00022490"/>
    </source>
</evidence>
<feature type="domain" description="Glutamyl/glutaminyl-tRNA synthetase class Ib catalytic" evidence="11">
    <location>
        <begin position="2"/>
        <end position="310"/>
    </location>
</feature>
<dbReference type="InterPro" id="IPR004527">
    <property type="entry name" value="Glu-tRNA-ligase_bac/mito"/>
</dbReference>
<dbReference type="EC" id="6.1.1.17" evidence="10"/>
<dbReference type="NCBIfam" id="TIGR00464">
    <property type="entry name" value="gltX_bact"/>
    <property type="match status" value="1"/>
</dbReference>
<dbReference type="InterPro" id="IPR033910">
    <property type="entry name" value="GluRS_core"/>
</dbReference>
<evidence type="ECO:0000256" key="7">
    <source>
        <dbReference type="ARBA" id="ARBA00022840"/>
    </source>
</evidence>
<evidence type="ECO:0000256" key="3">
    <source>
        <dbReference type="ARBA" id="ARBA00011245"/>
    </source>
</evidence>
<dbReference type="InterPro" id="IPR045462">
    <property type="entry name" value="aa-tRNA-synth_I_cd-bd"/>
</dbReference>
<dbReference type="FunFam" id="3.40.50.620:FF:000007">
    <property type="entry name" value="Glutamate--tRNA ligase"/>
    <property type="match status" value="1"/>
</dbReference>
<reference evidence="13" key="1">
    <citation type="journal article" date="2020" name="mSystems">
        <title>Genome- and Community-Level Interaction Insights into Carbon Utilization and Element Cycling Functions of Hydrothermarchaeota in Hydrothermal Sediment.</title>
        <authorList>
            <person name="Zhou Z."/>
            <person name="Liu Y."/>
            <person name="Xu W."/>
            <person name="Pan J."/>
            <person name="Luo Z.H."/>
            <person name="Li M."/>
        </authorList>
    </citation>
    <scope>NUCLEOTIDE SEQUENCE [LARGE SCALE GENOMIC DNA]</scope>
    <source>
        <strain evidence="13">SpSt-1019</strain>
    </source>
</reference>
<dbReference type="EMBL" id="DRUY01000039">
    <property type="protein sequence ID" value="HHI65120.1"/>
    <property type="molecule type" value="Genomic_DNA"/>
</dbReference>
<evidence type="ECO:0000256" key="5">
    <source>
        <dbReference type="ARBA" id="ARBA00022598"/>
    </source>
</evidence>
<evidence type="ECO:0000256" key="6">
    <source>
        <dbReference type="ARBA" id="ARBA00022741"/>
    </source>
</evidence>
<keyword evidence="7 10" id="KW-0067">ATP-binding</keyword>
<evidence type="ECO:0000256" key="10">
    <source>
        <dbReference type="HAMAP-Rule" id="MF_00022"/>
    </source>
</evidence>
<evidence type="ECO:0000256" key="1">
    <source>
        <dbReference type="ARBA" id="ARBA00004496"/>
    </source>
</evidence>
<sequence>MIRVRFAPSPTGALHIGGAHTALFNYLFAKRLGGKFILRIEDTDTERSSKEFEENILESLKWLGIEWDEGPYYQSKRLDLYREKANELLKKGIAYECFCTPEELKERREMMVKMGRPPRYDGRCRDLDEDQKRSLREKGLKSVLRIKIPDGKSFLRDAVKGEVSFSNESLGGDMVIMKSDGYPTYNFAVVVDDIDMEITHVIRGDDHLTNTFKQMIIYKAFGKELPQFAHIPLLLGPDKAKLSKRHGAASVLEYRQMGYLSDALFNFLSLLGWTPKEGQDIFSRDELISMFCLAKLNSNPAVFDIKRLEWMNSQYIKNMDDSKLFDLAKPFYDKEGIKVLKDNFTLRAINLGKARAKTLQDLVSGTKYFFVEPELSFEEVKAIKLSNSTLFLLEKFLVLLDNDECNSHIELEKKSREMVASYNQAFKDLVHPLRLIITGMKVGPGLFEIVCALGKDIVKRRVLKFINES</sequence>
<organism evidence="13">
    <name type="scientific">Thermodesulfobium narugense</name>
    <dbReference type="NCBI Taxonomy" id="184064"/>
    <lineage>
        <taxon>Bacteria</taxon>
        <taxon>Pseudomonadati</taxon>
        <taxon>Thermodesulfobiota</taxon>
        <taxon>Thermodesulfobiia</taxon>
        <taxon>Thermodesulfobiales</taxon>
        <taxon>Thermodesulfobiaceae</taxon>
        <taxon>Thermodesulfobium</taxon>
    </lineage>
</organism>
<protein>
    <recommendedName>
        <fullName evidence="10">Glutamate--tRNA ligase</fullName>
        <ecNumber evidence="10">6.1.1.17</ecNumber>
    </recommendedName>
    <alternativeName>
        <fullName evidence="10">Glutamyl-tRNA synthetase</fullName>
        <shortName evidence="10">GluRS</shortName>
    </alternativeName>
</protein>
<comment type="similarity">
    <text evidence="2 10">Belongs to the class-I aminoacyl-tRNA synthetase family. Glutamate--tRNA ligase type 1 subfamily.</text>
</comment>
<dbReference type="InterPro" id="IPR020058">
    <property type="entry name" value="Glu/Gln-tRNA-synth_Ib_cat-dom"/>
</dbReference>
<keyword evidence="8 10" id="KW-0648">Protein biosynthesis</keyword>
<comment type="cofactor">
    <cofactor evidence="10">
        <name>Zn(2+)</name>
        <dbReference type="ChEBI" id="CHEBI:29105"/>
    </cofactor>
    <text evidence="10">Binds 1 zinc ion per subunit.</text>
</comment>
<evidence type="ECO:0000259" key="11">
    <source>
        <dbReference type="Pfam" id="PF00749"/>
    </source>
</evidence>
<evidence type="ECO:0000313" key="13">
    <source>
        <dbReference type="EMBL" id="HHI65120.1"/>
    </source>
</evidence>
<dbReference type="Gene3D" id="1.10.10.350">
    <property type="match status" value="1"/>
</dbReference>
<comment type="subunit">
    <text evidence="3 10">Monomer.</text>
</comment>
<dbReference type="Gene3D" id="1.10.8.70">
    <property type="entry name" value="Glutamate-tRNA synthetase, class I, anticodon-binding domain 1"/>
    <property type="match status" value="1"/>
</dbReference>
<dbReference type="PROSITE" id="PS00178">
    <property type="entry name" value="AA_TRNA_LIGASE_I"/>
    <property type="match status" value="1"/>
</dbReference>
<keyword evidence="6 10" id="KW-0547">Nucleotide-binding</keyword>
<dbReference type="Pfam" id="PF00749">
    <property type="entry name" value="tRNA-synt_1c"/>
    <property type="match status" value="1"/>
</dbReference>
<dbReference type="Gene3D" id="3.40.50.620">
    <property type="entry name" value="HUPs"/>
    <property type="match status" value="1"/>
</dbReference>